<comment type="caution">
    <text evidence="12">The sequence shown here is derived from an EMBL/GenBank/DDBJ whole genome shotgun (WGS) entry which is preliminary data.</text>
</comment>
<dbReference type="AlphaFoldDB" id="A0A6L2J1A1"/>
<reference evidence="12" key="1">
    <citation type="journal article" date="2019" name="Sci. Rep.">
        <title>Draft genome of Tanacetum cinerariifolium, the natural source of mosquito coil.</title>
        <authorList>
            <person name="Yamashiro T."/>
            <person name="Shiraishi A."/>
            <person name="Satake H."/>
            <person name="Nakayama K."/>
        </authorList>
    </citation>
    <scope>NUCLEOTIDE SEQUENCE</scope>
</reference>
<dbReference type="PROSITE" id="PS50195">
    <property type="entry name" value="PX"/>
    <property type="match status" value="1"/>
</dbReference>
<comment type="function">
    <text evidence="9">Acts as an effector of RABF2A and RABF2B. Involved in vacuolar transport of storage proteins. Regulates membrane trafficking to protein storage vacuoles (PSVs). Binds specifically to phosphatidylinositol 3-monophosphate (PtdIns3P).</text>
</comment>
<keyword evidence="6" id="KW-0653">Protein transport</keyword>
<name>A0A6L2J1A1_TANCI</name>
<evidence type="ECO:0000256" key="1">
    <source>
        <dbReference type="ARBA" id="ARBA00004481"/>
    </source>
</evidence>
<keyword evidence="7 10" id="KW-0175">Coiled coil</keyword>
<dbReference type="InterPro" id="IPR036871">
    <property type="entry name" value="PX_dom_sf"/>
</dbReference>
<gene>
    <name evidence="12" type="ORF">Tci_002348</name>
</gene>
<evidence type="ECO:0000256" key="8">
    <source>
        <dbReference type="ARBA" id="ARBA00023136"/>
    </source>
</evidence>
<accession>A0A6L2J1A1</accession>
<sequence length="468" mass="54024">MEQQHRRHDGTSPLPFAMDWSHPPFKWNGRNTMWPQDSHIGWRYCVTIPTWVITPQATDMDPVLFYRVQVGLQSPKGITTTRTILRKFNDFLELRVALRNMFPSKNLPPTPPKQMTRGLNVKFFEKRQQTMEDWIIRLLSDFETSRSMVVATFFELESAAKSSFRDENQQIASGGMPLNSDLTDALERLDTHEELETTKWKSRENLQQAILERERLTQMQCDMDELQRKLLDMELKLESQKGDKTKIESSTISPEKDQVLHELEVTRNKFKHLLKKHQELEAKSKADVIVLVKEVKSLRSTQAQLTQQLNESLEEKSNAEKLLQQEKLISEKEKADRMKLIHDWESLHNRLLECRVNLLNESADSICNNSSSLQSAFELLQISDYQIEILLAEAHFLLQDDKQEVSAMTDISKVENCGTAVDYELKNVLSKILIDNITLQKIVSSVVHYALKVSSSTGKDDAEIPADN</sequence>
<dbReference type="InterPro" id="IPR001683">
    <property type="entry name" value="PX_dom"/>
</dbReference>
<evidence type="ECO:0000259" key="11">
    <source>
        <dbReference type="PROSITE" id="PS50195"/>
    </source>
</evidence>
<evidence type="ECO:0000256" key="6">
    <source>
        <dbReference type="ARBA" id="ARBA00022927"/>
    </source>
</evidence>
<dbReference type="InterPro" id="IPR044588">
    <property type="entry name" value="EREX-like"/>
</dbReference>
<protein>
    <recommendedName>
        <fullName evidence="11">PX domain-containing protein</fullName>
    </recommendedName>
</protein>
<dbReference type="GO" id="GO:0010008">
    <property type="term" value="C:endosome membrane"/>
    <property type="evidence" value="ECO:0007669"/>
    <property type="project" value="UniProtKB-SubCell"/>
</dbReference>
<keyword evidence="3" id="KW-0813">Transport</keyword>
<organism evidence="12">
    <name type="scientific">Tanacetum cinerariifolium</name>
    <name type="common">Dalmatian daisy</name>
    <name type="synonym">Chrysanthemum cinerariifolium</name>
    <dbReference type="NCBI Taxonomy" id="118510"/>
    <lineage>
        <taxon>Eukaryota</taxon>
        <taxon>Viridiplantae</taxon>
        <taxon>Streptophyta</taxon>
        <taxon>Embryophyta</taxon>
        <taxon>Tracheophyta</taxon>
        <taxon>Spermatophyta</taxon>
        <taxon>Magnoliopsida</taxon>
        <taxon>eudicotyledons</taxon>
        <taxon>Gunneridae</taxon>
        <taxon>Pentapetalae</taxon>
        <taxon>asterids</taxon>
        <taxon>campanulids</taxon>
        <taxon>Asterales</taxon>
        <taxon>Asteraceae</taxon>
        <taxon>Asteroideae</taxon>
        <taxon>Anthemideae</taxon>
        <taxon>Anthemidinae</taxon>
        <taxon>Tanacetum</taxon>
    </lineage>
</organism>
<evidence type="ECO:0000256" key="2">
    <source>
        <dbReference type="ARBA" id="ARBA00004514"/>
    </source>
</evidence>
<keyword evidence="5" id="KW-0967">Endosome</keyword>
<dbReference type="Gene3D" id="3.30.1520.10">
    <property type="entry name" value="Phox-like domain"/>
    <property type="match status" value="1"/>
</dbReference>
<evidence type="ECO:0000256" key="4">
    <source>
        <dbReference type="ARBA" id="ARBA00022490"/>
    </source>
</evidence>
<dbReference type="SMART" id="SM00312">
    <property type="entry name" value="PX"/>
    <property type="match status" value="1"/>
</dbReference>
<keyword evidence="8" id="KW-0472">Membrane</keyword>
<dbReference type="PANTHER" id="PTHR46856:SF1">
    <property type="entry name" value="PX DOMAIN-CONTAINING PROTEIN EREL1-RELATED"/>
    <property type="match status" value="1"/>
</dbReference>
<dbReference type="FunFam" id="3.30.1520.10:FF:000060">
    <property type="entry name" value="Phox (PX) domain-containing protein"/>
    <property type="match status" value="1"/>
</dbReference>
<keyword evidence="4" id="KW-0963">Cytoplasm</keyword>
<dbReference type="Pfam" id="PF00787">
    <property type="entry name" value="PX"/>
    <property type="match status" value="1"/>
</dbReference>
<evidence type="ECO:0000256" key="3">
    <source>
        <dbReference type="ARBA" id="ARBA00022448"/>
    </source>
</evidence>
<evidence type="ECO:0000256" key="7">
    <source>
        <dbReference type="ARBA" id="ARBA00023054"/>
    </source>
</evidence>
<dbReference type="SUPFAM" id="SSF64268">
    <property type="entry name" value="PX domain"/>
    <property type="match status" value="1"/>
</dbReference>
<dbReference type="EMBL" id="BKCJ010000151">
    <property type="protein sequence ID" value="GEU30370.1"/>
    <property type="molecule type" value="Genomic_DNA"/>
</dbReference>
<dbReference type="GO" id="GO:0015031">
    <property type="term" value="P:protein transport"/>
    <property type="evidence" value="ECO:0007669"/>
    <property type="project" value="UniProtKB-KW"/>
</dbReference>
<dbReference type="PANTHER" id="PTHR46856">
    <property type="entry name" value="PX DOMAIN-CONTAINING PROTEIN EREL1-RELATED"/>
    <property type="match status" value="1"/>
</dbReference>
<feature type="coiled-coil region" evidence="10">
    <location>
        <begin position="209"/>
        <end position="326"/>
    </location>
</feature>
<evidence type="ECO:0000256" key="5">
    <source>
        <dbReference type="ARBA" id="ARBA00022753"/>
    </source>
</evidence>
<dbReference type="GO" id="GO:0035091">
    <property type="term" value="F:phosphatidylinositol binding"/>
    <property type="evidence" value="ECO:0007669"/>
    <property type="project" value="InterPro"/>
</dbReference>
<dbReference type="GO" id="GO:0005829">
    <property type="term" value="C:cytosol"/>
    <property type="evidence" value="ECO:0007669"/>
    <property type="project" value="UniProtKB-SubCell"/>
</dbReference>
<comment type="subcellular location">
    <subcellularLocation>
        <location evidence="2">Cytoplasm</location>
        <location evidence="2">Cytosol</location>
    </subcellularLocation>
    <subcellularLocation>
        <location evidence="1">Endosome membrane</location>
        <topology evidence="1">Peripheral membrane protein</topology>
    </subcellularLocation>
</comment>
<proteinExistence type="predicted"/>
<feature type="domain" description="PX" evidence="11">
    <location>
        <begin position="44"/>
        <end position="161"/>
    </location>
</feature>
<evidence type="ECO:0000256" key="9">
    <source>
        <dbReference type="ARBA" id="ARBA00055681"/>
    </source>
</evidence>
<evidence type="ECO:0000313" key="12">
    <source>
        <dbReference type="EMBL" id="GEU30370.1"/>
    </source>
</evidence>
<evidence type="ECO:0000256" key="10">
    <source>
        <dbReference type="SAM" id="Coils"/>
    </source>
</evidence>